<comment type="caution">
    <text evidence="1">The sequence shown here is derived from an EMBL/GenBank/DDBJ whole genome shotgun (WGS) entry which is preliminary data.</text>
</comment>
<accession>A0ABS5TKR4</accession>
<keyword evidence="2" id="KW-1185">Reference proteome</keyword>
<evidence type="ECO:0000313" key="2">
    <source>
        <dbReference type="Proteomes" id="UP001197247"/>
    </source>
</evidence>
<dbReference type="InterPro" id="IPR010982">
    <property type="entry name" value="Lambda_DNA-bd_dom_sf"/>
</dbReference>
<dbReference type="InterPro" id="IPR001387">
    <property type="entry name" value="Cro/C1-type_HTH"/>
</dbReference>
<sequence>MAAAFREICNFLNGIGFSQKQLAMHCSVSTSALSAYVNGRRKTPDVRLLGDLHALAKVHAGGRNLPTLRELTELAYAEVLQGESAAECVACGRPVMEQALVASGVAVVVHPVQPPPQVSHLPVPPRPGDRQVYWDDMPELEVHLAEHREGEAASILRSVGRHGDVSEAAAAISACRQGGLGDAAELLLHYAAQRDDVEIIQLLGALFGAEDYPSAKELVQIKLGD</sequence>
<name>A0ABS5TKR4_9ACTN</name>
<dbReference type="RefSeq" id="WP_214157071.1">
    <property type="nucleotide sequence ID" value="NZ_JAHBAY010000007.1"/>
</dbReference>
<protein>
    <submittedName>
        <fullName evidence="1">Helix-turn-helix transcriptional regulator</fullName>
    </submittedName>
</protein>
<dbReference type="Proteomes" id="UP001197247">
    <property type="component" value="Unassembled WGS sequence"/>
</dbReference>
<dbReference type="CDD" id="cd00093">
    <property type="entry name" value="HTH_XRE"/>
    <property type="match status" value="1"/>
</dbReference>
<gene>
    <name evidence="1" type="ORF">KIH74_17645</name>
</gene>
<reference evidence="1 2" key="1">
    <citation type="submission" date="2021-05" db="EMBL/GenBank/DDBJ databases">
        <title>Kineosporia and Streptomyces sp. nov. two new marine actinobacteria isolated from Coral.</title>
        <authorList>
            <person name="Buangrab K."/>
            <person name="Sutthacheep M."/>
            <person name="Yeemin T."/>
            <person name="Harunari E."/>
            <person name="Igarashi Y."/>
            <person name="Kanchanasin P."/>
            <person name="Tanasupawat S."/>
            <person name="Phongsopitanun W."/>
        </authorList>
    </citation>
    <scope>NUCLEOTIDE SEQUENCE [LARGE SCALE GENOMIC DNA]</scope>
    <source>
        <strain evidence="1 2">J2-2</strain>
    </source>
</reference>
<organism evidence="1 2">
    <name type="scientific">Kineosporia corallincola</name>
    <dbReference type="NCBI Taxonomy" id="2835133"/>
    <lineage>
        <taxon>Bacteria</taxon>
        <taxon>Bacillati</taxon>
        <taxon>Actinomycetota</taxon>
        <taxon>Actinomycetes</taxon>
        <taxon>Kineosporiales</taxon>
        <taxon>Kineosporiaceae</taxon>
        <taxon>Kineosporia</taxon>
    </lineage>
</organism>
<evidence type="ECO:0000313" key="1">
    <source>
        <dbReference type="EMBL" id="MBT0770771.1"/>
    </source>
</evidence>
<dbReference type="SUPFAM" id="SSF47413">
    <property type="entry name" value="lambda repressor-like DNA-binding domains"/>
    <property type="match status" value="1"/>
</dbReference>
<dbReference type="EMBL" id="JAHBAY010000007">
    <property type="protein sequence ID" value="MBT0770771.1"/>
    <property type="molecule type" value="Genomic_DNA"/>
</dbReference>
<proteinExistence type="predicted"/>